<keyword evidence="3 8" id="KW-0813">Transport</keyword>
<keyword evidence="4" id="KW-0997">Cell inner membrane</keyword>
<dbReference type="GO" id="GO:0042773">
    <property type="term" value="P:ATP synthesis coupled electron transport"/>
    <property type="evidence" value="ECO:0007669"/>
    <property type="project" value="InterPro"/>
</dbReference>
<dbReference type="RefSeq" id="WP_089274784.1">
    <property type="nucleotide sequence ID" value="NZ_FZOC01000005.1"/>
</dbReference>
<dbReference type="GO" id="GO:0005886">
    <property type="term" value="C:plasma membrane"/>
    <property type="evidence" value="ECO:0007669"/>
    <property type="project" value="UniProtKB-SubCell"/>
</dbReference>
<sequence length="102" mass="10465">MSPLVLYQLVALILLLAGLFGITQRKTLVGMLICVELMLNGAGLSIVAAAQLTPANAVLGQLGTLFVMGLAAAEATLVLAIIVVIARRFGSTKTSVVSTLKG</sequence>
<dbReference type="EMBL" id="FZOC01000005">
    <property type="protein sequence ID" value="SNS07289.1"/>
    <property type="molecule type" value="Genomic_DNA"/>
</dbReference>
<comment type="similarity">
    <text evidence="2 8">Belongs to the complex I subunit 4L family.</text>
</comment>
<keyword evidence="8" id="KW-0874">Quinone</keyword>
<evidence type="ECO:0000256" key="6">
    <source>
        <dbReference type="ARBA" id="ARBA00022989"/>
    </source>
</evidence>
<feature type="transmembrane region" description="Helical" evidence="8">
    <location>
        <begin position="62"/>
        <end position="86"/>
    </location>
</feature>
<evidence type="ECO:0000313" key="9">
    <source>
        <dbReference type="EMBL" id="SNS07289.1"/>
    </source>
</evidence>
<keyword evidence="8" id="KW-0830">Ubiquinone</keyword>
<dbReference type="EC" id="7.1.1.-" evidence="8"/>
<gene>
    <name evidence="8" type="primary">nuoK</name>
    <name evidence="9" type="ORF">SAMN04488503_2578</name>
</gene>
<evidence type="ECO:0000256" key="3">
    <source>
        <dbReference type="ARBA" id="ARBA00022448"/>
    </source>
</evidence>
<accession>A0A239BHX6</accession>
<dbReference type="OrthoDB" id="9810120at2"/>
<evidence type="ECO:0000256" key="4">
    <source>
        <dbReference type="ARBA" id="ARBA00022519"/>
    </source>
</evidence>
<dbReference type="GO" id="GO:0050136">
    <property type="term" value="F:NADH dehydrogenase (quinone) (non-electrogenic) activity"/>
    <property type="evidence" value="ECO:0007669"/>
    <property type="project" value="UniProtKB-UniRule"/>
</dbReference>
<evidence type="ECO:0000256" key="5">
    <source>
        <dbReference type="ARBA" id="ARBA00022692"/>
    </source>
</evidence>
<keyword evidence="8" id="KW-0520">NAD</keyword>
<dbReference type="HAMAP" id="MF_01456">
    <property type="entry name" value="NDH1_NuoK"/>
    <property type="match status" value="1"/>
</dbReference>
<keyword evidence="5 8" id="KW-0812">Transmembrane</keyword>
<comment type="catalytic activity">
    <reaction evidence="8">
        <text>a quinone + NADH + 5 H(+)(in) = a quinol + NAD(+) + 4 H(+)(out)</text>
        <dbReference type="Rhea" id="RHEA:57888"/>
        <dbReference type="ChEBI" id="CHEBI:15378"/>
        <dbReference type="ChEBI" id="CHEBI:24646"/>
        <dbReference type="ChEBI" id="CHEBI:57540"/>
        <dbReference type="ChEBI" id="CHEBI:57945"/>
        <dbReference type="ChEBI" id="CHEBI:132124"/>
    </reaction>
</comment>
<evidence type="ECO:0000256" key="1">
    <source>
        <dbReference type="ARBA" id="ARBA00004141"/>
    </source>
</evidence>
<dbReference type="NCBIfam" id="NF004320">
    <property type="entry name" value="PRK05715.1-2"/>
    <property type="match status" value="1"/>
</dbReference>
<keyword evidence="10" id="KW-1185">Reference proteome</keyword>
<evidence type="ECO:0000256" key="7">
    <source>
        <dbReference type="ARBA" id="ARBA00023136"/>
    </source>
</evidence>
<evidence type="ECO:0000256" key="2">
    <source>
        <dbReference type="ARBA" id="ARBA00010519"/>
    </source>
</evidence>
<evidence type="ECO:0000313" key="10">
    <source>
        <dbReference type="Proteomes" id="UP000198324"/>
    </source>
</evidence>
<dbReference type="GO" id="GO:0048038">
    <property type="term" value="F:quinone binding"/>
    <property type="evidence" value="ECO:0007669"/>
    <property type="project" value="UniProtKB-KW"/>
</dbReference>
<proteinExistence type="inferred from homology"/>
<keyword evidence="7 8" id="KW-0472">Membrane</keyword>
<comment type="subcellular location">
    <subcellularLocation>
        <location evidence="8">Cell membrane</location>
        <topology evidence="8">Multi-pass membrane protein</topology>
    </subcellularLocation>
    <subcellularLocation>
        <location evidence="1">Membrane</location>
        <topology evidence="1">Multi-pass membrane protein</topology>
    </subcellularLocation>
</comment>
<feature type="transmembrane region" description="Helical" evidence="8">
    <location>
        <begin position="29"/>
        <end position="50"/>
    </location>
</feature>
<dbReference type="PANTHER" id="PTHR11434">
    <property type="entry name" value="NADH-UBIQUINONE OXIDOREDUCTASE SUBUNIT ND4L"/>
    <property type="match status" value="1"/>
</dbReference>
<dbReference type="GO" id="GO:0030964">
    <property type="term" value="C:NADH dehydrogenase complex"/>
    <property type="evidence" value="ECO:0007669"/>
    <property type="project" value="TreeGrafter"/>
</dbReference>
<dbReference type="Pfam" id="PF00420">
    <property type="entry name" value="Oxidored_q2"/>
    <property type="match status" value="1"/>
</dbReference>
<dbReference type="InterPro" id="IPR039428">
    <property type="entry name" value="NUOK/Mnh_C1-like"/>
</dbReference>
<reference evidence="9 10" key="1">
    <citation type="submission" date="2017-06" db="EMBL/GenBank/DDBJ databases">
        <authorList>
            <person name="Kim H.J."/>
            <person name="Triplett B.A."/>
        </authorList>
    </citation>
    <scope>NUCLEOTIDE SEQUENCE [LARGE SCALE GENOMIC DNA]</scope>
    <source>
        <strain evidence="9 10">DSM 13116</strain>
    </source>
</reference>
<dbReference type="PANTHER" id="PTHR11434:SF16">
    <property type="entry name" value="NADH-UBIQUINONE OXIDOREDUCTASE CHAIN 4L"/>
    <property type="match status" value="1"/>
</dbReference>
<feature type="transmembrane region" description="Helical" evidence="8">
    <location>
        <begin position="6"/>
        <end position="22"/>
    </location>
</feature>
<keyword evidence="6 8" id="KW-1133">Transmembrane helix</keyword>
<dbReference type="InterPro" id="IPR001133">
    <property type="entry name" value="NADH_UbQ_OxRdtase_chain4L/K"/>
</dbReference>
<name>A0A239BHX6_9BACT</name>
<evidence type="ECO:0000256" key="8">
    <source>
        <dbReference type="HAMAP-Rule" id="MF_01456"/>
    </source>
</evidence>
<keyword evidence="8" id="KW-1278">Translocase</keyword>
<dbReference type="AlphaFoldDB" id="A0A239BHX6"/>
<dbReference type="Gene3D" id="1.10.287.3510">
    <property type="match status" value="1"/>
</dbReference>
<protein>
    <recommendedName>
        <fullName evidence="8">NADH-quinone oxidoreductase subunit K</fullName>
        <ecNumber evidence="8">7.1.1.-</ecNumber>
    </recommendedName>
    <alternativeName>
        <fullName evidence="8">NADH dehydrogenase I subunit K</fullName>
    </alternativeName>
    <alternativeName>
        <fullName evidence="8">NDH-1 subunit K</fullName>
    </alternativeName>
</protein>
<dbReference type="Proteomes" id="UP000198324">
    <property type="component" value="Unassembled WGS sequence"/>
</dbReference>
<keyword evidence="8" id="KW-1003">Cell membrane</keyword>
<comment type="subunit">
    <text evidence="8">NDH-1 is composed of 14 different subunits. Subunits NuoA, H, J, K, L, M, N constitute the membrane sector of the complex.</text>
</comment>
<comment type="function">
    <text evidence="8">NDH-1 shuttles electrons from NADH, via FMN and iron-sulfur (Fe-S) centers, to quinones in the respiratory chain. The immediate electron acceptor for the enzyme in this species is believed to be ubiquinone. Couples the redox reaction to proton translocation (for every two electrons transferred, four hydrogen ions are translocated across the cytoplasmic membrane), and thus conserves the redox energy in a proton gradient.</text>
</comment>
<organism evidence="9 10">
    <name type="scientific">Humidesulfovibrio mexicanus</name>
    <dbReference type="NCBI Taxonomy" id="147047"/>
    <lineage>
        <taxon>Bacteria</taxon>
        <taxon>Pseudomonadati</taxon>
        <taxon>Thermodesulfobacteriota</taxon>
        <taxon>Desulfovibrionia</taxon>
        <taxon>Desulfovibrionales</taxon>
        <taxon>Desulfovibrionaceae</taxon>
        <taxon>Humidesulfovibrio</taxon>
    </lineage>
</organism>